<keyword evidence="2" id="KW-1185">Reference proteome</keyword>
<organism evidence="1 2">
    <name type="scientific">Mycena metata</name>
    <dbReference type="NCBI Taxonomy" id="1033252"/>
    <lineage>
        <taxon>Eukaryota</taxon>
        <taxon>Fungi</taxon>
        <taxon>Dikarya</taxon>
        <taxon>Basidiomycota</taxon>
        <taxon>Agaricomycotina</taxon>
        <taxon>Agaricomycetes</taxon>
        <taxon>Agaricomycetidae</taxon>
        <taxon>Agaricales</taxon>
        <taxon>Marasmiineae</taxon>
        <taxon>Mycenaceae</taxon>
        <taxon>Mycena</taxon>
    </lineage>
</organism>
<evidence type="ECO:0000313" key="1">
    <source>
        <dbReference type="EMBL" id="KAJ7773987.1"/>
    </source>
</evidence>
<dbReference type="Proteomes" id="UP001215598">
    <property type="component" value="Unassembled WGS sequence"/>
</dbReference>
<protein>
    <submittedName>
        <fullName evidence="1">Uncharacterized protein</fullName>
    </submittedName>
</protein>
<dbReference type="AlphaFoldDB" id="A0AAD7NTC2"/>
<name>A0AAD7NTC2_9AGAR</name>
<accession>A0AAD7NTC2</accession>
<comment type="caution">
    <text evidence="1">The sequence shown here is derived from an EMBL/GenBank/DDBJ whole genome shotgun (WGS) entry which is preliminary data.</text>
</comment>
<evidence type="ECO:0000313" key="2">
    <source>
        <dbReference type="Proteomes" id="UP001215598"/>
    </source>
</evidence>
<reference evidence="1" key="1">
    <citation type="submission" date="2023-03" db="EMBL/GenBank/DDBJ databases">
        <title>Massive genome expansion in bonnet fungi (Mycena s.s.) driven by repeated elements and novel gene families across ecological guilds.</title>
        <authorList>
            <consortium name="Lawrence Berkeley National Laboratory"/>
            <person name="Harder C.B."/>
            <person name="Miyauchi S."/>
            <person name="Viragh M."/>
            <person name="Kuo A."/>
            <person name="Thoen E."/>
            <person name="Andreopoulos B."/>
            <person name="Lu D."/>
            <person name="Skrede I."/>
            <person name="Drula E."/>
            <person name="Henrissat B."/>
            <person name="Morin E."/>
            <person name="Kohler A."/>
            <person name="Barry K."/>
            <person name="LaButti K."/>
            <person name="Morin E."/>
            <person name="Salamov A."/>
            <person name="Lipzen A."/>
            <person name="Mereny Z."/>
            <person name="Hegedus B."/>
            <person name="Baldrian P."/>
            <person name="Stursova M."/>
            <person name="Weitz H."/>
            <person name="Taylor A."/>
            <person name="Grigoriev I.V."/>
            <person name="Nagy L.G."/>
            <person name="Martin F."/>
            <person name="Kauserud H."/>
        </authorList>
    </citation>
    <scope>NUCLEOTIDE SEQUENCE</scope>
    <source>
        <strain evidence="1">CBHHK182m</strain>
    </source>
</reference>
<sequence>MDCQRGRTGFETKVLTRRAAMWKIESDMRVVLGTAVSSGGCTSPGEAIVLWLAALLTPTSPPPRASNISPISLSPSLAASLAHPIERFDLETGMYPDEDAEKKPRDEEYDVYAFRRTYVVGYRMSEAYAAYTFAVWTWMRRNRVLALSWLHELRRTALWEEQGGEKVDEVSYAADSGHRRRIASTLLSRGVYIFGAAEGGGADGRSGWRASRS</sequence>
<proteinExistence type="predicted"/>
<dbReference type="EMBL" id="JARKIB010000012">
    <property type="protein sequence ID" value="KAJ7773987.1"/>
    <property type="molecule type" value="Genomic_DNA"/>
</dbReference>
<gene>
    <name evidence="1" type="ORF">B0H16DRAFT_1713830</name>
</gene>